<dbReference type="Proteomes" id="UP000188268">
    <property type="component" value="Unassembled WGS sequence"/>
</dbReference>
<name>A0A1R3G1I4_COCAP</name>
<gene>
    <name evidence="1" type="ORF">CCACVL1_29481</name>
</gene>
<evidence type="ECO:0000313" key="2">
    <source>
        <dbReference type="Proteomes" id="UP000188268"/>
    </source>
</evidence>
<reference evidence="1 2" key="1">
    <citation type="submission" date="2013-09" db="EMBL/GenBank/DDBJ databases">
        <title>Corchorus capsularis genome sequencing.</title>
        <authorList>
            <person name="Alam M."/>
            <person name="Haque M.S."/>
            <person name="Islam M.S."/>
            <person name="Emdad E.M."/>
            <person name="Islam M.M."/>
            <person name="Ahmed B."/>
            <person name="Halim A."/>
            <person name="Hossen Q.M.M."/>
            <person name="Hossain M.Z."/>
            <person name="Ahmed R."/>
            <person name="Khan M.M."/>
            <person name="Islam R."/>
            <person name="Rashid M.M."/>
            <person name="Khan S.A."/>
            <person name="Rahman M.S."/>
            <person name="Alam M."/>
        </authorList>
    </citation>
    <scope>NUCLEOTIDE SEQUENCE [LARGE SCALE GENOMIC DNA]</scope>
    <source>
        <strain evidence="2">cv. CVL-1</strain>
        <tissue evidence="1">Whole seedling</tissue>
    </source>
</reference>
<comment type="caution">
    <text evidence="1">The sequence shown here is derived from an EMBL/GenBank/DDBJ whole genome shotgun (WGS) entry which is preliminary data.</text>
</comment>
<accession>A0A1R3G1I4</accession>
<sequence length="49" mass="5534">LKSAVAFATVFGAHMDNVCKDLKACHPFVIDLFGIRTMLNRIINGIRWE</sequence>
<evidence type="ECO:0000313" key="1">
    <source>
        <dbReference type="EMBL" id="OMO51946.1"/>
    </source>
</evidence>
<protein>
    <submittedName>
        <fullName evidence="1">Uncharacterized protein</fullName>
    </submittedName>
</protein>
<feature type="non-terminal residue" evidence="1">
    <location>
        <position position="1"/>
    </location>
</feature>
<dbReference type="EMBL" id="AWWV01015645">
    <property type="protein sequence ID" value="OMO51946.1"/>
    <property type="molecule type" value="Genomic_DNA"/>
</dbReference>
<keyword evidence="2" id="KW-1185">Reference proteome</keyword>
<dbReference type="AlphaFoldDB" id="A0A1R3G1I4"/>
<organism evidence="1 2">
    <name type="scientific">Corchorus capsularis</name>
    <name type="common">Jute</name>
    <dbReference type="NCBI Taxonomy" id="210143"/>
    <lineage>
        <taxon>Eukaryota</taxon>
        <taxon>Viridiplantae</taxon>
        <taxon>Streptophyta</taxon>
        <taxon>Embryophyta</taxon>
        <taxon>Tracheophyta</taxon>
        <taxon>Spermatophyta</taxon>
        <taxon>Magnoliopsida</taxon>
        <taxon>eudicotyledons</taxon>
        <taxon>Gunneridae</taxon>
        <taxon>Pentapetalae</taxon>
        <taxon>rosids</taxon>
        <taxon>malvids</taxon>
        <taxon>Malvales</taxon>
        <taxon>Malvaceae</taxon>
        <taxon>Grewioideae</taxon>
        <taxon>Apeibeae</taxon>
        <taxon>Corchorus</taxon>
    </lineage>
</organism>
<proteinExistence type="predicted"/>